<proteinExistence type="predicted"/>
<feature type="transmembrane region" description="Helical" evidence="2">
    <location>
        <begin position="135"/>
        <end position="161"/>
    </location>
</feature>
<keyword evidence="2" id="KW-1133">Transmembrane helix</keyword>
<dbReference type="InterPro" id="IPR045339">
    <property type="entry name" value="DUF6534"/>
</dbReference>
<accession>A0A4R0RUI8</accession>
<feature type="transmembrane region" description="Helical" evidence="2">
    <location>
        <begin position="208"/>
        <end position="229"/>
    </location>
</feature>
<feature type="transmembrane region" description="Helical" evidence="2">
    <location>
        <begin position="55"/>
        <end position="73"/>
    </location>
</feature>
<evidence type="ECO:0000259" key="3">
    <source>
        <dbReference type="Pfam" id="PF20152"/>
    </source>
</evidence>
<feature type="transmembrane region" description="Helical" evidence="2">
    <location>
        <begin position="21"/>
        <end position="43"/>
    </location>
</feature>
<dbReference type="OrthoDB" id="2662484at2759"/>
<name>A0A4R0RUI8_9APHY</name>
<gene>
    <name evidence="4" type="ORF">EIP91_001533</name>
</gene>
<keyword evidence="2" id="KW-0472">Membrane</keyword>
<dbReference type="EMBL" id="RWJN01000014">
    <property type="protein sequence ID" value="TCD70842.1"/>
    <property type="molecule type" value="Genomic_DNA"/>
</dbReference>
<feature type="transmembrane region" description="Helical" evidence="2">
    <location>
        <begin position="182"/>
        <end position="202"/>
    </location>
</feature>
<evidence type="ECO:0000313" key="4">
    <source>
        <dbReference type="EMBL" id="TCD70842.1"/>
    </source>
</evidence>
<reference evidence="4 5" key="1">
    <citation type="submission" date="2018-11" db="EMBL/GenBank/DDBJ databases">
        <title>Genome assembly of Steccherinum ochraceum LE-BIN_3174, the white-rot fungus of the Steccherinaceae family (The Residual Polyporoid clade, Polyporales, Basidiomycota).</title>
        <authorList>
            <person name="Fedorova T.V."/>
            <person name="Glazunova O.A."/>
            <person name="Landesman E.O."/>
            <person name="Moiseenko K.V."/>
            <person name="Psurtseva N.V."/>
            <person name="Savinova O.S."/>
            <person name="Shakhova N.V."/>
            <person name="Tyazhelova T.V."/>
            <person name="Vasina D.V."/>
        </authorList>
    </citation>
    <scope>NUCLEOTIDE SEQUENCE [LARGE SCALE GENOMIC DNA]</scope>
    <source>
        <strain evidence="4 5">LE-BIN_3174</strain>
    </source>
</reference>
<evidence type="ECO:0000256" key="2">
    <source>
        <dbReference type="SAM" id="Phobius"/>
    </source>
</evidence>
<evidence type="ECO:0000313" key="5">
    <source>
        <dbReference type="Proteomes" id="UP000292702"/>
    </source>
</evidence>
<sequence length="317" mass="34993">MTSSPSPSTPIPNLALQLGPMLLTWVLNWGLFGMLTVQLYIYQLAFRTDRVPTRVLVFGIYILELVQLILVSRDGFSVFAAQWGDFEHVGDMRLIWFSMPIMTGLAILQFAFAIWDGIEVHAAGNLQAITHTRSFTIAFSWLASSVLCDMLITAFMTFYLWRAKTQIPISKTNALLSRLIRYTVETGLITSTFTLLEAIFFAASRNTLLYVLYLGVVPKLYSNSLLAVLNSRLRFSNGQIGAADVSSIHFLSTNGNSSNGGINLDTFGTSTNIHNGIAQTINIAKISDVQWDDTPPPGDAIERSKLSNAPYCTDVSS</sequence>
<dbReference type="Pfam" id="PF20152">
    <property type="entry name" value="DUF6534"/>
    <property type="match status" value="1"/>
</dbReference>
<dbReference type="AlphaFoldDB" id="A0A4R0RUI8"/>
<dbReference type="Proteomes" id="UP000292702">
    <property type="component" value="Unassembled WGS sequence"/>
</dbReference>
<dbReference type="PANTHER" id="PTHR40465:SF1">
    <property type="entry name" value="DUF6534 DOMAIN-CONTAINING PROTEIN"/>
    <property type="match status" value="1"/>
</dbReference>
<comment type="caution">
    <text evidence="4">The sequence shown here is derived from an EMBL/GenBank/DDBJ whole genome shotgun (WGS) entry which is preliminary data.</text>
</comment>
<feature type="region of interest" description="Disordered" evidence="1">
    <location>
        <begin position="297"/>
        <end position="317"/>
    </location>
</feature>
<keyword evidence="5" id="KW-1185">Reference proteome</keyword>
<evidence type="ECO:0000256" key="1">
    <source>
        <dbReference type="SAM" id="MobiDB-lite"/>
    </source>
</evidence>
<feature type="transmembrane region" description="Helical" evidence="2">
    <location>
        <begin position="94"/>
        <end position="115"/>
    </location>
</feature>
<feature type="domain" description="DUF6534" evidence="3">
    <location>
        <begin position="145"/>
        <end position="232"/>
    </location>
</feature>
<organism evidence="4 5">
    <name type="scientific">Steccherinum ochraceum</name>
    <dbReference type="NCBI Taxonomy" id="92696"/>
    <lineage>
        <taxon>Eukaryota</taxon>
        <taxon>Fungi</taxon>
        <taxon>Dikarya</taxon>
        <taxon>Basidiomycota</taxon>
        <taxon>Agaricomycotina</taxon>
        <taxon>Agaricomycetes</taxon>
        <taxon>Polyporales</taxon>
        <taxon>Steccherinaceae</taxon>
        <taxon>Steccherinum</taxon>
    </lineage>
</organism>
<dbReference type="PANTHER" id="PTHR40465">
    <property type="entry name" value="CHROMOSOME 1, WHOLE GENOME SHOTGUN SEQUENCE"/>
    <property type="match status" value="1"/>
</dbReference>
<keyword evidence="2" id="KW-0812">Transmembrane</keyword>
<protein>
    <recommendedName>
        <fullName evidence="3">DUF6534 domain-containing protein</fullName>
    </recommendedName>
</protein>